<evidence type="ECO:0000313" key="11">
    <source>
        <dbReference type="EMBL" id="MBP2239386.1"/>
    </source>
</evidence>
<evidence type="ECO:0000256" key="4">
    <source>
        <dbReference type="ARBA" id="ARBA00022475"/>
    </source>
</evidence>
<evidence type="ECO:0000259" key="10">
    <source>
        <dbReference type="PROSITE" id="PS50928"/>
    </source>
</evidence>
<proteinExistence type="inferred from homology"/>
<dbReference type="SUPFAM" id="SSF161098">
    <property type="entry name" value="MetI-like"/>
    <property type="match status" value="1"/>
</dbReference>
<evidence type="ECO:0000256" key="1">
    <source>
        <dbReference type="ARBA" id="ARBA00004429"/>
    </source>
</evidence>
<keyword evidence="6" id="KW-0029">Amino-acid transport</keyword>
<protein>
    <submittedName>
        <fullName evidence="11">His/Glu/Gln/Arg/opine family amino acid ABC transporter permease subunit</fullName>
    </submittedName>
</protein>
<dbReference type="InterPro" id="IPR043429">
    <property type="entry name" value="ArtM/GltK/GlnP/TcyL/YhdX-like"/>
</dbReference>
<dbReference type="NCBIfam" id="TIGR01726">
    <property type="entry name" value="HEQRo_perm_3TM"/>
    <property type="match status" value="1"/>
</dbReference>
<dbReference type="CDD" id="cd06261">
    <property type="entry name" value="TM_PBP2"/>
    <property type="match status" value="1"/>
</dbReference>
<feature type="transmembrane region" description="Helical" evidence="9">
    <location>
        <begin position="192"/>
        <end position="214"/>
    </location>
</feature>
<sequence length="236" mass="25268">MLNFAILETGAFWWAVLNGLAVTLALTTLSTGLGFLLGGIIASVHIYGGGGARLAAKTYIFIFRGVPLLILLFLVYYGLPRVTWLRGSLFWDLVLTSPFRTAVFVLTINNAAYLGEMIRGGLKMVPPGLLEAAAAVGMTKTRAYFRVHAPLALRSILGNLGSETIAVVKASAITSVITVRDLMGGPTVVGKIYLDPLTPLLVVGVIYVVIVQIIDLGTKLLRSHLAQPDVPQSQHL</sequence>
<keyword evidence="3 9" id="KW-0813">Transport</keyword>
<dbReference type="Proteomes" id="UP000730739">
    <property type="component" value="Unassembled WGS sequence"/>
</dbReference>
<reference evidence="11 12" key="1">
    <citation type="submission" date="2021-03" db="EMBL/GenBank/DDBJ databases">
        <title>Genomic Encyclopedia of Type Strains, Phase IV (KMG-IV): sequencing the most valuable type-strain genomes for metagenomic binning, comparative biology and taxonomic classification.</title>
        <authorList>
            <person name="Goeker M."/>
        </authorList>
    </citation>
    <scope>NUCLEOTIDE SEQUENCE [LARGE SCALE GENOMIC DNA]</scope>
    <source>
        <strain evidence="11 12">DSM 13372</strain>
    </source>
</reference>
<evidence type="ECO:0000256" key="2">
    <source>
        <dbReference type="ARBA" id="ARBA00010072"/>
    </source>
</evidence>
<dbReference type="InterPro" id="IPR035906">
    <property type="entry name" value="MetI-like_sf"/>
</dbReference>
<gene>
    <name evidence="11" type="ORF">J2Z31_005933</name>
</gene>
<comment type="caution">
    <text evidence="11">The sequence shown here is derived from an EMBL/GenBank/DDBJ whole genome shotgun (WGS) entry which is preliminary data.</text>
</comment>
<evidence type="ECO:0000256" key="5">
    <source>
        <dbReference type="ARBA" id="ARBA00022692"/>
    </source>
</evidence>
<dbReference type="Pfam" id="PF00528">
    <property type="entry name" value="BPD_transp_1"/>
    <property type="match status" value="1"/>
</dbReference>
<evidence type="ECO:0000256" key="9">
    <source>
        <dbReference type="RuleBase" id="RU363032"/>
    </source>
</evidence>
<dbReference type="PANTHER" id="PTHR30614">
    <property type="entry name" value="MEMBRANE COMPONENT OF AMINO ACID ABC TRANSPORTER"/>
    <property type="match status" value="1"/>
</dbReference>
<evidence type="ECO:0000256" key="3">
    <source>
        <dbReference type="ARBA" id="ARBA00022448"/>
    </source>
</evidence>
<keyword evidence="7 9" id="KW-1133">Transmembrane helix</keyword>
<keyword evidence="12" id="KW-1185">Reference proteome</keyword>
<dbReference type="EMBL" id="JAGILA010000013">
    <property type="protein sequence ID" value="MBP2239386.1"/>
    <property type="molecule type" value="Genomic_DNA"/>
</dbReference>
<evidence type="ECO:0000313" key="12">
    <source>
        <dbReference type="Proteomes" id="UP000730739"/>
    </source>
</evidence>
<feature type="transmembrane region" description="Helical" evidence="9">
    <location>
        <begin position="59"/>
        <end position="79"/>
    </location>
</feature>
<dbReference type="PANTHER" id="PTHR30614:SF0">
    <property type="entry name" value="L-CYSTINE TRANSPORT SYSTEM PERMEASE PROTEIN TCYL"/>
    <property type="match status" value="1"/>
</dbReference>
<dbReference type="InterPro" id="IPR000515">
    <property type="entry name" value="MetI-like"/>
</dbReference>
<keyword evidence="4" id="KW-1003">Cell membrane</keyword>
<accession>A0ABS4R908</accession>
<name>A0ABS4R908_9HYPH</name>
<keyword evidence="5 9" id="KW-0812">Transmembrane</keyword>
<evidence type="ECO:0000256" key="7">
    <source>
        <dbReference type="ARBA" id="ARBA00022989"/>
    </source>
</evidence>
<dbReference type="InterPro" id="IPR010065">
    <property type="entry name" value="AA_ABC_transptr_permease_3TM"/>
</dbReference>
<keyword evidence="8 9" id="KW-0472">Membrane</keyword>
<dbReference type="Gene3D" id="1.10.3720.10">
    <property type="entry name" value="MetI-like"/>
    <property type="match status" value="1"/>
</dbReference>
<comment type="similarity">
    <text evidence="2">Belongs to the binding-protein-dependent transport system permease family. HisMQ subfamily.</text>
</comment>
<evidence type="ECO:0000256" key="6">
    <source>
        <dbReference type="ARBA" id="ARBA00022970"/>
    </source>
</evidence>
<evidence type="ECO:0000256" key="8">
    <source>
        <dbReference type="ARBA" id="ARBA00023136"/>
    </source>
</evidence>
<dbReference type="PROSITE" id="PS50928">
    <property type="entry name" value="ABC_TM1"/>
    <property type="match status" value="1"/>
</dbReference>
<organism evidence="11 12">
    <name type="scientific">Sinorhizobium kostiense</name>
    <dbReference type="NCBI Taxonomy" id="76747"/>
    <lineage>
        <taxon>Bacteria</taxon>
        <taxon>Pseudomonadati</taxon>
        <taxon>Pseudomonadota</taxon>
        <taxon>Alphaproteobacteria</taxon>
        <taxon>Hyphomicrobiales</taxon>
        <taxon>Rhizobiaceae</taxon>
        <taxon>Sinorhizobium/Ensifer group</taxon>
        <taxon>Sinorhizobium</taxon>
    </lineage>
</organism>
<feature type="transmembrane region" description="Helical" evidence="9">
    <location>
        <begin position="20"/>
        <end position="47"/>
    </location>
</feature>
<comment type="subcellular location">
    <subcellularLocation>
        <location evidence="1">Cell inner membrane</location>
        <topology evidence="1">Multi-pass membrane protein</topology>
    </subcellularLocation>
    <subcellularLocation>
        <location evidence="9">Cell membrane</location>
        <topology evidence="9">Multi-pass membrane protein</topology>
    </subcellularLocation>
</comment>
<feature type="domain" description="ABC transmembrane type-1" evidence="10">
    <location>
        <begin position="20"/>
        <end position="218"/>
    </location>
</feature>
<dbReference type="RefSeq" id="WP_209607142.1">
    <property type="nucleotide sequence ID" value="NZ_JAGILA010000013.1"/>
</dbReference>